<feature type="non-terminal residue" evidence="1">
    <location>
        <position position="65"/>
    </location>
</feature>
<dbReference type="AlphaFoldDB" id="A0A392TQR5"/>
<evidence type="ECO:0000313" key="1">
    <source>
        <dbReference type="EMBL" id="MCI62530.1"/>
    </source>
</evidence>
<accession>A0A392TQR5</accession>
<name>A0A392TQR5_9FABA</name>
<protein>
    <submittedName>
        <fullName evidence="1">Uncharacterized protein</fullName>
    </submittedName>
</protein>
<proteinExistence type="predicted"/>
<dbReference type="Proteomes" id="UP000265520">
    <property type="component" value="Unassembled WGS sequence"/>
</dbReference>
<keyword evidence="2" id="KW-1185">Reference proteome</keyword>
<comment type="caution">
    <text evidence="1">The sequence shown here is derived from an EMBL/GenBank/DDBJ whole genome shotgun (WGS) entry which is preliminary data.</text>
</comment>
<organism evidence="1 2">
    <name type="scientific">Trifolium medium</name>
    <dbReference type="NCBI Taxonomy" id="97028"/>
    <lineage>
        <taxon>Eukaryota</taxon>
        <taxon>Viridiplantae</taxon>
        <taxon>Streptophyta</taxon>
        <taxon>Embryophyta</taxon>
        <taxon>Tracheophyta</taxon>
        <taxon>Spermatophyta</taxon>
        <taxon>Magnoliopsida</taxon>
        <taxon>eudicotyledons</taxon>
        <taxon>Gunneridae</taxon>
        <taxon>Pentapetalae</taxon>
        <taxon>rosids</taxon>
        <taxon>fabids</taxon>
        <taxon>Fabales</taxon>
        <taxon>Fabaceae</taxon>
        <taxon>Papilionoideae</taxon>
        <taxon>50 kb inversion clade</taxon>
        <taxon>NPAAA clade</taxon>
        <taxon>Hologalegina</taxon>
        <taxon>IRL clade</taxon>
        <taxon>Trifolieae</taxon>
        <taxon>Trifolium</taxon>
    </lineage>
</organism>
<dbReference type="EMBL" id="LXQA010620431">
    <property type="protein sequence ID" value="MCI62530.1"/>
    <property type="molecule type" value="Genomic_DNA"/>
</dbReference>
<reference evidence="1 2" key="1">
    <citation type="journal article" date="2018" name="Front. Plant Sci.">
        <title>Red Clover (Trifolium pratense) and Zigzag Clover (T. medium) - A Picture of Genomic Similarities and Differences.</title>
        <authorList>
            <person name="Dluhosova J."/>
            <person name="Istvanek J."/>
            <person name="Nedelnik J."/>
            <person name="Repkova J."/>
        </authorList>
    </citation>
    <scope>NUCLEOTIDE SEQUENCE [LARGE SCALE GENOMIC DNA]</scope>
    <source>
        <strain evidence="2">cv. 10/8</strain>
        <tissue evidence="1">Leaf</tissue>
    </source>
</reference>
<sequence>MVVKQVWNLGKTKKVMVEIGGNGQDIDNGSNLLVIFLSVLAQKSAFCPVSIERWDSMPVENGLAQ</sequence>
<evidence type="ECO:0000313" key="2">
    <source>
        <dbReference type="Proteomes" id="UP000265520"/>
    </source>
</evidence>